<keyword evidence="2" id="KW-1185">Reference proteome</keyword>
<dbReference type="EMBL" id="AEJC01000635">
    <property type="protein sequence ID" value="EKX60690.1"/>
    <property type="molecule type" value="Genomic_DNA"/>
</dbReference>
<organism evidence="1 2">
    <name type="scientific">Streptomyces ipomoeae 91-03</name>
    <dbReference type="NCBI Taxonomy" id="698759"/>
    <lineage>
        <taxon>Bacteria</taxon>
        <taxon>Bacillati</taxon>
        <taxon>Actinomycetota</taxon>
        <taxon>Actinomycetes</taxon>
        <taxon>Kitasatosporales</taxon>
        <taxon>Streptomycetaceae</taxon>
        <taxon>Streptomyces</taxon>
    </lineage>
</organism>
<name>L1KJN1_9ACTN</name>
<protein>
    <submittedName>
        <fullName evidence="1">Uncharacterized protein</fullName>
    </submittedName>
</protein>
<dbReference type="Proteomes" id="UP000010411">
    <property type="component" value="Unassembled WGS sequence"/>
</dbReference>
<reference evidence="1 2" key="1">
    <citation type="submission" date="2012-11" db="EMBL/GenBank/DDBJ databases">
        <authorList>
            <person name="Huguet-Tapia J.C."/>
            <person name="Durkin A.S."/>
            <person name="Pettis G.S."/>
            <person name="Badger J.H."/>
        </authorList>
    </citation>
    <scope>NUCLEOTIDE SEQUENCE [LARGE SCALE GENOMIC DNA]</scope>
    <source>
        <strain evidence="1 2">91-03</strain>
    </source>
</reference>
<accession>L1KJN1</accession>
<dbReference type="AlphaFoldDB" id="L1KJN1"/>
<sequence length="56" mass="5723">MRKGAVRWCGGCAPLFIGPPGRVFRGAGNRATGHDVPALAETTLPPGCQAFSSPAN</sequence>
<gene>
    <name evidence="1" type="ORF">STRIP9103_04277</name>
</gene>
<evidence type="ECO:0000313" key="2">
    <source>
        <dbReference type="Proteomes" id="UP000010411"/>
    </source>
</evidence>
<comment type="caution">
    <text evidence="1">The sequence shown here is derived from an EMBL/GenBank/DDBJ whole genome shotgun (WGS) entry which is preliminary data.</text>
</comment>
<evidence type="ECO:0000313" key="1">
    <source>
        <dbReference type="EMBL" id="EKX60690.1"/>
    </source>
</evidence>
<proteinExistence type="predicted"/>